<comment type="similarity">
    <text evidence="1 2">Belongs to the DSS1/SEM1 family.</text>
</comment>
<dbReference type="STRING" id="1043004.A0A074WG09"/>
<evidence type="ECO:0000313" key="4">
    <source>
        <dbReference type="EMBL" id="KEQ72020.1"/>
    </source>
</evidence>
<sequence length="96" mass="10590">MSGAAQADATTTKAVVSDRKDDSQPLAPQKQAAQLEEDDEFEDFPVEDWPAEEELASSGAGAGTTHLWEESWDDDDTSDEFSVQLQKELNKMEKRG</sequence>
<dbReference type="AlphaFoldDB" id="A0A074WG09"/>
<dbReference type="Pfam" id="PF05160">
    <property type="entry name" value="DSS1_SEM1"/>
    <property type="match status" value="1"/>
</dbReference>
<dbReference type="HOGENOM" id="CLU_141774_0_1_1"/>
<comment type="function">
    <text evidence="2">Component of the 26S proteasome, a multiprotein complex involved in the ATP-dependent degradation of ubiquitinated proteins.</text>
</comment>
<keyword evidence="2" id="KW-0647">Proteasome</keyword>
<dbReference type="RefSeq" id="XP_013426394.1">
    <property type="nucleotide sequence ID" value="XM_013570940.1"/>
</dbReference>
<feature type="region of interest" description="Disordered" evidence="3">
    <location>
        <begin position="1"/>
        <end position="81"/>
    </location>
</feature>
<dbReference type="EMBL" id="KL584712">
    <property type="protein sequence ID" value="KEQ72020.1"/>
    <property type="molecule type" value="Genomic_DNA"/>
</dbReference>
<dbReference type="GeneID" id="25417079"/>
<name>A0A074WG09_9PEZI</name>
<gene>
    <name evidence="4" type="ORF">M436DRAFT_82932</name>
</gene>
<comment type="subcellular location">
    <subcellularLocation>
        <location evidence="2">Nucleus</location>
    </subcellularLocation>
</comment>
<dbReference type="PANTHER" id="PTHR16771:SF0">
    <property type="entry name" value="26S PROTEASOME COMPLEX SUBUNIT SEM1"/>
    <property type="match status" value="1"/>
</dbReference>
<dbReference type="GO" id="GO:0006406">
    <property type="term" value="P:mRNA export from nucleus"/>
    <property type="evidence" value="ECO:0007669"/>
    <property type="project" value="UniProtKB-UniRule"/>
</dbReference>
<dbReference type="GO" id="GO:0000724">
    <property type="term" value="P:double-strand break repair via homologous recombination"/>
    <property type="evidence" value="ECO:0007669"/>
    <property type="project" value="TreeGrafter"/>
</dbReference>
<accession>A0A074WG09</accession>
<dbReference type="GO" id="GO:0008541">
    <property type="term" value="C:proteasome regulatory particle, lid subcomplex"/>
    <property type="evidence" value="ECO:0007669"/>
    <property type="project" value="UniProtKB-UniRule"/>
</dbReference>
<keyword evidence="5" id="KW-1185">Reference proteome</keyword>
<organism evidence="4 5">
    <name type="scientific">Aureobasidium namibiae CBS 147.97</name>
    <dbReference type="NCBI Taxonomy" id="1043004"/>
    <lineage>
        <taxon>Eukaryota</taxon>
        <taxon>Fungi</taxon>
        <taxon>Dikarya</taxon>
        <taxon>Ascomycota</taxon>
        <taxon>Pezizomycotina</taxon>
        <taxon>Dothideomycetes</taxon>
        <taxon>Dothideomycetidae</taxon>
        <taxon>Dothideales</taxon>
        <taxon>Saccotheciaceae</taxon>
        <taxon>Aureobasidium</taxon>
    </lineage>
</organism>
<evidence type="ECO:0000256" key="1">
    <source>
        <dbReference type="ARBA" id="ARBA00034491"/>
    </source>
</evidence>
<keyword evidence="2" id="KW-0539">Nucleus</keyword>
<reference evidence="4 5" key="1">
    <citation type="journal article" date="2014" name="BMC Genomics">
        <title>Genome sequencing of four Aureobasidium pullulans varieties: biotechnological potential, stress tolerance, and description of new species.</title>
        <authorList>
            <person name="Gostin Ar C."/>
            <person name="Ohm R.A."/>
            <person name="Kogej T."/>
            <person name="Sonjak S."/>
            <person name="Turk M."/>
            <person name="Zajc J."/>
            <person name="Zalar P."/>
            <person name="Grube M."/>
            <person name="Sun H."/>
            <person name="Han J."/>
            <person name="Sharma A."/>
            <person name="Chiniquy J."/>
            <person name="Ngan C.Y."/>
            <person name="Lipzen A."/>
            <person name="Barry K."/>
            <person name="Grigoriev I.V."/>
            <person name="Gunde-Cimerman N."/>
        </authorList>
    </citation>
    <scope>NUCLEOTIDE SEQUENCE [LARGE SCALE GENOMIC DNA]</scope>
    <source>
        <strain evidence="4 5">CBS 147.97</strain>
    </source>
</reference>
<proteinExistence type="inferred from homology"/>
<dbReference type="PANTHER" id="PTHR16771">
    <property type="entry name" value="26 PROTEASOME COMPLEX SUBUNIT DSS1"/>
    <property type="match status" value="1"/>
</dbReference>
<feature type="compositionally biased region" description="Acidic residues" evidence="3">
    <location>
        <begin position="70"/>
        <end position="79"/>
    </location>
</feature>
<dbReference type="Proteomes" id="UP000027730">
    <property type="component" value="Unassembled WGS sequence"/>
</dbReference>
<dbReference type="GO" id="GO:0005634">
    <property type="term" value="C:nucleus"/>
    <property type="evidence" value="ECO:0007669"/>
    <property type="project" value="UniProtKB-SubCell"/>
</dbReference>
<dbReference type="SMART" id="SM01385">
    <property type="entry name" value="DSS1_SEM1"/>
    <property type="match status" value="1"/>
</dbReference>
<dbReference type="CDD" id="cd13768">
    <property type="entry name" value="DSS1_Sem1"/>
    <property type="match status" value="1"/>
</dbReference>
<feature type="compositionally biased region" description="Low complexity" evidence="3">
    <location>
        <begin position="24"/>
        <end position="34"/>
    </location>
</feature>
<dbReference type="GO" id="GO:0043248">
    <property type="term" value="P:proteasome assembly"/>
    <property type="evidence" value="ECO:0007669"/>
    <property type="project" value="UniProtKB-UniRule"/>
</dbReference>
<evidence type="ECO:0000256" key="2">
    <source>
        <dbReference type="RuleBase" id="RU369057"/>
    </source>
</evidence>
<evidence type="ECO:0000313" key="5">
    <source>
        <dbReference type="Proteomes" id="UP000027730"/>
    </source>
</evidence>
<dbReference type="InterPro" id="IPR007834">
    <property type="entry name" value="DSS1_SEM1"/>
</dbReference>
<evidence type="ECO:0000256" key="3">
    <source>
        <dbReference type="SAM" id="MobiDB-lite"/>
    </source>
</evidence>
<protein>
    <recommendedName>
        <fullName evidence="2">26S proteasome complex subunit SEM1</fullName>
    </recommendedName>
</protein>
<feature type="compositionally biased region" description="Acidic residues" evidence="3">
    <location>
        <begin position="35"/>
        <end position="55"/>
    </location>
</feature>